<dbReference type="GO" id="GO:0005886">
    <property type="term" value="C:plasma membrane"/>
    <property type="evidence" value="ECO:0007669"/>
    <property type="project" value="TreeGrafter"/>
</dbReference>
<dbReference type="InterPro" id="IPR052959">
    <property type="entry name" value="Inner_membrane_assoc"/>
</dbReference>
<accession>A0AA42H5B1</accession>
<name>A0AA42H5B1_STUST</name>
<dbReference type="Proteomes" id="UP001158076">
    <property type="component" value="Unassembled WGS sequence"/>
</dbReference>
<keyword evidence="1" id="KW-0812">Transmembrane</keyword>
<evidence type="ECO:0000313" key="3">
    <source>
        <dbReference type="Proteomes" id="UP001158076"/>
    </source>
</evidence>
<dbReference type="Pfam" id="PF04341">
    <property type="entry name" value="DUF485"/>
    <property type="match status" value="1"/>
</dbReference>
<dbReference type="PANTHER" id="PTHR38598:SF1">
    <property type="entry name" value="INNER MEMBRANE PROTEIN YJCH"/>
    <property type="match status" value="1"/>
</dbReference>
<keyword evidence="1" id="KW-0472">Membrane</keyword>
<dbReference type="PANTHER" id="PTHR38598">
    <property type="entry name" value="INNER MEMBRANE PROTEIN YJCH"/>
    <property type="match status" value="1"/>
</dbReference>
<dbReference type="RefSeq" id="WP_152480957.1">
    <property type="nucleotide sequence ID" value="NZ_CP078509.1"/>
</dbReference>
<keyword evidence="1" id="KW-1133">Transmembrane helix</keyword>
<sequence length="109" mass="12484">MPSSSPLYARIRRNSQFTELVARRNRLTLGLFVVILVVFYAYMGLVSFWPELIGRRLSEGSNLTFGVVGGVSLFVFFCALSGFYVYRANGEFDQMTRKLIAQVEQEEER</sequence>
<evidence type="ECO:0000256" key="1">
    <source>
        <dbReference type="SAM" id="Phobius"/>
    </source>
</evidence>
<comment type="caution">
    <text evidence="2">The sequence shown here is derived from an EMBL/GenBank/DDBJ whole genome shotgun (WGS) entry which is preliminary data.</text>
</comment>
<organism evidence="2 3">
    <name type="scientific">Stutzerimonas stutzeri</name>
    <name type="common">Pseudomonas stutzeri</name>
    <dbReference type="NCBI Taxonomy" id="316"/>
    <lineage>
        <taxon>Bacteria</taxon>
        <taxon>Pseudomonadati</taxon>
        <taxon>Pseudomonadota</taxon>
        <taxon>Gammaproteobacteria</taxon>
        <taxon>Pseudomonadales</taxon>
        <taxon>Pseudomonadaceae</taxon>
        <taxon>Stutzerimonas</taxon>
    </lineage>
</organism>
<gene>
    <name evidence="2" type="ORF">N7335_06850</name>
</gene>
<dbReference type="AlphaFoldDB" id="A0AA42H5B1"/>
<feature type="transmembrane region" description="Helical" evidence="1">
    <location>
        <begin position="27"/>
        <end position="45"/>
    </location>
</feature>
<reference evidence="2" key="1">
    <citation type="submission" date="2022-09" db="EMBL/GenBank/DDBJ databases">
        <title>Intensive care unit water sources are persistently colonized with multi-drug resistant bacteria and are the site of extensive horizontal gene transfer of antibiotic resistance genes.</title>
        <authorList>
            <person name="Diorio-Toth L."/>
        </authorList>
    </citation>
    <scope>NUCLEOTIDE SEQUENCE</scope>
    <source>
        <strain evidence="2">GD04147</strain>
    </source>
</reference>
<feature type="transmembrane region" description="Helical" evidence="1">
    <location>
        <begin position="65"/>
        <end position="86"/>
    </location>
</feature>
<proteinExistence type="predicted"/>
<dbReference type="InterPro" id="IPR007436">
    <property type="entry name" value="DUF485"/>
</dbReference>
<evidence type="ECO:0000313" key="2">
    <source>
        <dbReference type="EMBL" id="MDH0146103.1"/>
    </source>
</evidence>
<dbReference type="EMBL" id="JAODZE010000005">
    <property type="protein sequence ID" value="MDH0146103.1"/>
    <property type="molecule type" value="Genomic_DNA"/>
</dbReference>
<protein>
    <submittedName>
        <fullName evidence="2">DUF485 domain-containing protein</fullName>
    </submittedName>
</protein>